<proteinExistence type="inferred from homology"/>
<evidence type="ECO:0000313" key="12">
    <source>
        <dbReference type="EMBL" id="ASA55707.1"/>
    </source>
</evidence>
<feature type="compositionally biased region" description="Basic and acidic residues" evidence="10">
    <location>
        <begin position="79"/>
        <end position="107"/>
    </location>
</feature>
<protein>
    <recommendedName>
        <fullName evidence="9">Sec-independent protein translocase protein TatB</fullName>
    </recommendedName>
</protein>
<dbReference type="GO" id="GO:0008320">
    <property type="term" value="F:protein transmembrane transporter activity"/>
    <property type="evidence" value="ECO:0007669"/>
    <property type="project" value="UniProtKB-UniRule"/>
</dbReference>
<comment type="subcellular location">
    <subcellularLocation>
        <location evidence="9">Cell membrane</location>
        <topology evidence="9">Single-pass membrane protein</topology>
    </subcellularLocation>
    <subcellularLocation>
        <location evidence="1">Membrane</location>
        <topology evidence="1">Single-pass membrane protein</topology>
    </subcellularLocation>
</comment>
<comment type="subunit">
    <text evidence="9">The Tat system comprises two distinct complexes: a TatABC complex, containing multiple copies of TatA, TatB and TatC subunits, and a separate TatA complex, containing only TatA subunits. Substrates initially bind to the TatABC complex, which probably triggers association of the separate TatA complex to form the active translocon.</text>
</comment>
<gene>
    <name evidence="9" type="primary">tatB</name>
    <name evidence="12" type="ORF">BSQ33_08320</name>
</gene>
<feature type="region of interest" description="Disordered" evidence="10">
    <location>
        <begin position="47"/>
        <end position="107"/>
    </location>
</feature>
<reference evidence="12 13" key="1">
    <citation type="submission" date="2016-12" db="EMBL/GenBank/DDBJ databases">
        <authorList>
            <person name="Song W.-J."/>
            <person name="Kurnit D.M."/>
        </authorList>
    </citation>
    <scope>NUCLEOTIDE SEQUENCE [LARGE SCALE GENOMIC DNA]</scope>
    <source>
        <strain evidence="12 13">ATCC 43942</strain>
    </source>
</reference>
<evidence type="ECO:0000256" key="8">
    <source>
        <dbReference type="ARBA" id="ARBA00023136"/>
    </source>
</evidence>
<dbReference type="Pfam" id="PF02416">
    <property type="entry name" value="TatA_B_E"/>
    <property type="match status" value="1"/>
</dbReference>
<evidence type="ECO:0000313" key="13">
    <source>
        <dbReference type="Proteomes" id="UP000196708"/>
    </source>
</evidence>
<keyword evidence="4 9" id="KW-0812">Transmembrane</keyword>
<accession>A0A1Z2SF22</accession>
<evidence type="ECO:0000256" key="9">
    <source>
        <dbReference type="HAMAP-Rule" id="MF_00237"/>
    </source>
</evidence>
<dbReference type="HAMAP" id="MF_00237">
    <property type="entry name" value="TatB"/>
    <property type="match status" value="1"/>
</dbReference>
<evidence type="ECO:0000256" key="1">
    <source>
        <dbReference type="ARBA" id="ARBA00004167"/>
    </source>
</evidence>
<dbReference type="AlphaFoldDB" id="A0A1Z2SF22"/>
<evidence type="ECO:0000256" key="7">
    <source>
        <dbReference type="ARBA" id="ARBA00023010"/>
    </source>
</evidence>
<dbReference type="PANTHER" id="PTHR33162">
    <property type="entry name" value="SEC-INDEPENDENT PROTEIN TRANSLOCASE PROTEIN TATA, CHLOROPLASTIC"/>
    <property type="match status" value="1"/>
</dbReference>
<dbReference type="EMBL" id="CP018835">
    <property type="protein sequence ID" value="ASA55707.1"/>
    <property type="molecule type" value="Genomic_DNA"/>
</dbReference>
<sequence length="107" mass="12158">MFDIGFWELVLISVIALVVLGPERLPHAIRSLARFIASVKQVASHVQHELSQELQSQELKDKHQQAEQMKANDPFPELHPSHESMDPPIRDVEQSSTHDESTEKPSK</sequence>
<evidence type="ECO:0000256" key="4">
    <source>
        <dbReference type="ARBA" id="ARBA00022692"/>
    </source>
</evidence>
<dbReference type="OrthoDB" id="9816005at2"/>
<dbReference type="PRINTS" id="PR01506">
    <property type="entry name" value="TATBPROTEIN"/>
</dbReference>
<dbReference type="InterPro" id="IPR018448">
    <property type="entry name" value="TatB"/>
</dbReference>
<keyword evidence="5 9" id="KW-0653">Protein transport</keyword>
<dbReference type="NCBIfam" id="TIGR01410">
    <property type="entry name" value="tatB"/>
    <property type="match status" value="1"/>
</dbReference>
<evidence type="ECO:0000256" key="5">
    <source>
        <dbReference type="ARBA" id="ARBA00022927"/>
    </source>
</evidence>
<feature type="transmembrane region" description="Helical" evidence="11">
    <location>
        <begin position="6"/>
        <end position="25"/>
    </location>
</feature>
<comment type="function">
    <text evidence="9">Part of the twin-arginine translocation (Tat) system that transports large folded proteins containing a characteristic twin-arginine motif in their signal peptide across membranes. Together with TatC, TatB is part of a receptor directly interacting with Tat signal peptides. TatB may form an oligomeric binding site that transiently accommodates folded Tat precursor proteins before their translocation.</text>
</comment>
<dbReference type="KEGG" id="vga:BSQ33_08320"/>
<evidence type="ECO:0000256" key="11">
    <source>
        <dbReference type="SAM" id="Phobius"/>
    </source>
</evidence>
<name>A0A1Z2SF22_VIBGA</name>
<evidence type="ECO:0000256" key="3">
    <source>
        <dbReference type="ARBA" id="ARBA00022475"/>
    </source>
</evidence>
<organism evidence="12 13">
    <name type="scientific">Vibrio gazogenes</name>
    <dbReference type="NCBI Taxonomy" id="687"/>
    <lineage>
        <taxon>Bacteria</taxon>
        <taxon>Pseudomonadati</taxon>
        <taxon>Pseudomonadota</taxon>
        <taxon>Gammaproteobacteria</taxon>
        <taxon>Vibrionales</taxon>
        <taxon>Vibrionaceae</taxon>
        <taxon>Vibrio</taxon>
    </lineage>
</organism>
<dbReference type="GO" id="GO:0033281">
    <property type="term" value="C:TAT protein transport complex"/>
    <property type="evidence" value="ECO:0007669"/>
    <property type="project" value="UniProtKB-UniRule"/>
</dbReference>
<evidence type="ECO:0000256" key="10">
    <source>
        <dbReference type="SAM" id="MobiDB-lite"/>
    </source>
</evidence>
<keyword evidence="6 9" id="KW-1133">Transmembrane helix</keyword>
<dbReference type="InterPro" id="IPR003369">
    <property type="entry name" value="TatA/B/E"/>
</dbReference>
<evidence type="ECO:0000256" key="2">
    <source>
        <dbReference type="ARBA" id="ARBA00022448"/>
    </source>
</evidence>
<comment type="similarity">
    <text evidence="9">Belongs to the TatB family.</text>
</comment>
<dbReference type="GO" id="GO:0043953">
    <property type="term" value="P:protein transport by the Tat complex"/>
    <property type="evidence" value="ECO:0007669"/>
    <property type="project" value="UniProtKB-UniRule"/>
</dbReference>
<keyword evidence="3 9" id="KW-1003">Cell membrane</keyword>
<dbReference type="PANTHER" id="PTHR33162:SF1">
    <property type="entry name" value="SEC-INDEPENDENT PROTEIN TRANSLOCASE PROTEIN TATA, CHLOROPLASTIC"/>
    <property type="match status" value="1"/>
</dbReference>
<dbReference type="RefSeq" id="WP_021021196.1">
    <property type="nucleotide sequence ID" value="NZ_CP018835.1"/>
</dbReference>
<dbReference type="Proteomes" id="UP000196708">
    <property type="component" value="Chromosome 1"/>
</dbReference>
<keyword evidence="2 9" id="KW-0813">Transport</keyword>
<evidence type="ECO:0000256" key="6">
    <source>
        <dbReference type="ARBA" id="ARBA00022989"/>
    </source>
</evidence>
<keyword evidence="7 9" id="KW-0811">Translocation</keyword>
<keyword evidence="8 9" id="KW-0472">Membrane</keyword>
<dbReference type="Gene3D" id="1.20.5.3310">
    <property type="match status" value="1"/>
</dbReference>